<keyword evidence="3" id="KW-1185">Reference proteome</keyword>
<evidence type="ECO:0000313" key="2">
    <source>
        <dbReference type="EMBL" id="RIB25752.1"/>
    </source>
</evidence>
<dbReference type="InterPro" id="IPR001810">
    <property type="entry name" value="F-box_dom"/>
</dbReference>
<evidence type="ECO:0000313" key="3">
    <source>
        <dbReference type="Proteomes" id="UP000266673"/>
    </source>
</evidence>
<comment type="caution">
    <text evidence="2">The sequence shown here is derived from an EMBL/GenBank/DDBJ whole genome shotgun (WGS) entry which is preliminary data.</text>
</comment>
<evidence type="ECO:0000259" key="1">
    <source>
        <dbReference type="Pfam" id="PF00646"/>
    </source>
</evidence>
<dbReference type="Pfam" id="PF00646">
    <property type="entry name" value="F-box"/>
    <property type="match status" value="1"/>
</dbReference>
<feature type="domain" description="F-box" evidence="1">
    <location>
        <begin position="8"/>
        <end position="40"/>
    </location>
</feature>
<reference evidence="2 3" key="1">
    <citation type="submission" date="2018-06" db="EMBL/GenBank/DDBJ databases">
        <title>Comparative genomics reveals the genomic features of Rhizophagus irregularis, R. cerebriforme, R. diaphanum and Gigaspora rosea, and their symbiotic lifestyle signature.</title>
        <authorList>
            <person name="Morin E."/>
            <person name="San Clemente H."/>
            <person name="Chen E.C.H."/>
            <person name="De La Providencia I."/>
            <person name="Hainaut M."/>
            <person name="Kuo A."/>
            <person name="Kohler A."/>
            <person name="Murat C."/>
            <person name="Tang N."/>
            <person name="Roy S."/>
            <person name="Loubradou J."/>
            <person name="Henrissat B."/>
            <person name="Grigoriev I.V."/>
            <person name="Corradi N."/>
            <person name="Roux C."/>
            <person name="Martin F.M."/>
        </authorList>
    </citation>
    <scope>NUCLEOTIDE SEQUENCE [LARGE SCALE GENOMIC DNA]</scope>
    <source>
        <strain evidence="2 3">DAOM 194757</strain>
    </source>
</reference>
<organism evidence="2 3">
    <name type="scientific">Gigaspora rosea</name>
    <dbReference type="NCBI Taxonomy" id="44941"/>
    <lineage>
        <taxon>Eukaryota</taxon>
        <taxon>Fungi</taxon>
        <taxon>Fungi incertae sedis</taxon>
        <taxon>Mucoromycota</taxon>
        <taxon>Glomeromycotina</taxon>
        <taxon>Glomeromycetes</taxon>
        <taxon>Diversisporales</taxon>
        <taxon>Gigasporaceae</taxon>
        <taxon>Gigaspora</taxon>
    </lineage>
</organism>
<dbReference type="AlphaFoldDB" id="A0A397VVI4"/>
<dbReference type="OrthoDB" id="2370376at2759"/>
<dbReference type="EMBL" id="QKWP01000163">
    <property type="protein sequence ID" value="RIB25752.1"/>
    <property type="molecule type" value="Genomic_DNA"/>
</dbReference>
<gene>
    <name evidence="2" type="ORF">C2G38_2165168</name>
</gene>
<dbReference type="CDD" id="cd09917">
    <property type="entry name" value="F-box_SF"/>
    <property type="match status" value="1"/>
</dbReference>
<dbReference type="Proteomes" id="UP000266673">
    <property type="component" value="Unassembled WGS sequence"/>
</dbReference>
<sequence length="358" mass="41976">MKTDTVIPCLVTDVIIKIFENVSIRDLFSILLVNREWCRLAIPLYWKAPFSYTKTRSRLAIKIYRLFLKKKSQNIKKQNLPTLFDYPLFLKELNYTNLLELDRTRVNVRAILKLLIDRGVNLNIFVMGDTAALGEYIYGLWTDSCYTPMFSSLVYIKIYSPFPKNRVIKTLVDNCTKLSHLDINLYDNNPGRIKMMLNYLEELFNAQRCLLNLRLVFNNGPGKSLIKIFQSKPESFKRLELVNWNFEECDWKWLEKCTDLTEFAITNPQSQITEILGINFETHYLKSSKKKSIKTTHWHFGNDGKISNFYFHSEKSSTEPYFDEPIVIKPTNYTGRMTRSLSEFLNRANSQTTNINGL</sequence>
<protein>
    <recommendedName>
        <fullName evidence="1">F-box domain-containing protein</fullName>
    </recommendedName>
</protein>
<name>A0A397VVI4_9GLOM</name>
<accession>A0A397VVI4</accession>
<proteinExistence type="predicted"/>